<feature type="domain" description="NodB homology" evidence="2">
    <location>
        <begin position="61"/>
        <end position="282"/>
    </location>
</feature>
<dbReference type="InterPro" id="IPR002509">
    <property type="entry name" value="NODB_dom"/>
</dbReference>
<dbReference type="GO" id="GO:0005975">
    <property type="term" value="P:carbohydrate metabolic process"/>
    <property type="evidence" value="ECO:0007669"/>
    <property type="project" value="InterPro"/>
</dbReference>
<name>A0A2V1K048_9BURK</name>
<evidence type="ECO:0000256" key="1">
    <source>
        <dbReference type="ARBA" id="ARBA00022729"/>
    </source>
</evidence>
<comment type="caution">
    <text evidence="3">The sequence shown here is derived from an EMBL/GenBank/DDBJ whole genome shotgun (WGS) entry which is preliminary data.</text>
</comment>
<dbReference type="PANTHER" id="PTHR34216:SF13">
    <property type="entry name" value="XYLANASE_CHITIN DEACETYLASE"/>
    <property type="match status" value="1"/>
</dbReference>
<dbReference type="CDD" id="cd10969">
    <property type="entry name" value="CE4_Ecf1_like_5s"/>
    <property type="match status" value="1"/>
</dbReference>
<dbReference type="PANTHER" id="PTHR34216">
    <property type="match status" value="1"/>
</dbReference>
<keyword evidence="4" id="KW-1185">Reference proteome</keyword>
<dbReference type="EMBL" id="QETA01000003">
    <property type="protein sequence ID" value="PWF23109.1"/>
    <property type="molecule type" value="Genomic_DNA"/>
</dbReference>
<proteinExistence type="predicted"/>
<evidence type="ECO:0000313" key="3">
    <source>
        <dbReference type="EMBL" id="PWF23109.1"/>
    </source>
</evidence>
<accession>A0A2V1K048</accession>
<dbReference type="GO" id="GO:0016810">
    <property type="term" value="F:hydrolase activity, acting on carbon-nitrogen (but not peptide) bonds"/>
    <property type="evidence" value="ECO:0007669"/>
    <property type="project" value="InterPro"/>
</dbReference>
<dbReference type="Gene3D" id="3.20.20.370">
    <property type="entry name" value="Glycoside hydrolase/deacetylase"/>
    <property type="match status" value="1"/>
</dbReference>
<evidence type="ECO:0000259" key="2">
    <source>
        <dbReference type="PROSITE" id="PS51677"/>
    </source>
</evidence>
<organism evidence="3 4">
    <name type="scientific">Corticimicrobacter populi</name>
    <dbReference type="NCBI Taxonomy" id="2175229"/>
    <lineage>
        <taxon>Bacteria</taxon>
        <taxon>Pseudomonadati</taxon>
        <taxon>Pseudomonadota</taxon>
        <taxon>Betaproteobacteria</taxon>
        <taxon>Burkholderiales</taxon>
        <taxon>Alcaligenaceae</taxon>
        <taxon>Corticimicrobacter</taxon>
    </lineage>
</organism>
<dbReference type="Pfam" id="PF01522">
    <property type="entry name" value="Polysacc_deac_1"/>
    <property type="match status" value="1"/>
</dbReference>
<dbReference type="RefSeq" id="WP_109061723.1">
    <property type="nucleotide sequence ID" value="NZ_QETA01000003.1"/>
</dbReference>
<evidence type="ECO:0000313" key="4">
    <source>
        <dbReference type="Proteomes" id="UP000245212"/>
    </source>
</evidence>
<dbReference type="InterPro" id="IPR011330">
    <property type="entry name" value="Glyco_hydro/deAcase_b/a-brl"/>
</dbReference>
<dbReference type="InterPro" id="IPR051398">
    <property type="entry name" value="Polysacch_Deacetylase"/>
</dbReference>
<dbReference type="AlphaFoldDB" id="A0A2V1K048"/>
<protein>
    <recommendedName>
        <fullName evidence="2">NodB homology domain-containing protein</fullName>
    </recommendedName>
</protein>
<keyword evidence="1" id="KW-0732">Signal</keyword>
<sequence>MKSAKCVPVLMHHHVSPSQGMITVSPENFEDQIAWLAHDGWTSLTLQQFAGFLAGELVPEKSVLITFDDGYLDNWVYAHPVLQRHGMHAVLFQVTGWTHDGPSRPHAGQDAVLPVTPDHRTCERIIADGRSDEVIARWSELQAMIEAGTFEIHSHTHTHTRWDRLESDQMRRREHMREELILSRSALERSLGHASSHLCWPQGYFDQDYVEVAQAAGFDHLYTTHAFGRNLPGGDPLHIYRFAVRNKPAKWLRQRMRYGMHPLISPIFNRFKAWRKGLPKGA</sequence>
<reference evidence="4" key="1">
    <citation type="submission" date="2018-05" db="EMBL/GenBank/DDBJ databases">
        <authorList>
            <person name="Li Y."/>
        </authorList>
    </citation>
    <scope>NUCLEOTIDE SEQUENCE [LARGE SCALE GENOMIC DNA]</scope>
    <source>
        <strain evidence="4">3d-2-2</strain>
    </source>
</reference>
<dbReference type="SUPFAM" id="SSF88713">
    <property type="entry name" value="Glycoside hydrolase/deacetylase"/>
    <property type="match status" value="1"/>
</dbReference>
<dbReference type="Proteomes" id="UP000245212">
    <property type="component" value="Unassembled WGS sequence"/>
</dbReference>
<gene>
    <name evidence="3" type="ORF">DD235_08925</name>
</gene>
<dbReference type="PROSITE" id="PS51677">
    <property type="entry name" value="NODB"/>
    <property type="match status" value="1"/>
</dbReference>